<evidence type="ECO:0000256" key="8">
    <source>
        <dbReference type="SAM" id="SignalP"/>
    </source>
</evidence>
<name>A0A6G0X8I1_9STRA</name>
<dbReference type="EC" id="3.4.21.62" evidence="6"/>
<evidence type="ECO:0000313" key="10">
    <source>
        <dbReference type="EMBL" id="KAF0736243.1"/>
    </source>
</evidence>
<sequence length="465" mass="49173">MKAAIVLALAATAAADKVAVRLARFFEASTEAASTATILIKFNLDVAALEKGAAAATKPTQFVYDTLKKASEENLKTLAGIVDVKEAKTLWISGGVVIPKATKEIVDKLSASSAVTYLDLNAKDFSKPDVLKNDKESAHEAAKNEWGVETVGAPQICTHESIKDNWRSEYGWFDPYDYTRSPYDSDGHGSHTIGTMVGSKGIGVAPGAKWISCLGLFEGSGDSVSLLECAQFILCPTKPDGTGANCSKAPNVVNNGWGSTAGYNPWLEDAVAAWKAAGIIPVFSNGNSGPACSTVGNPGGYSSVIGVGAIGSYDNEPNLLAYFSSKGPQTKNGPAYVKPDISAPGFCTRSVDITTNSSYVQYAGTSMASPHVSGVVAHIKSVDATLNFTQVYKYLTGTTDQAPLNTTEQTTWYYGAYRNKTYPGAPNCGSVKDTAWPNNRFGYGRVNVATILRDGSLHDSRRSSC</sequence>
<evidence type="ECO:0000259" key="9">
    <source>
        <dbReference type="Pfam" id="PF00082"/>
    </source>
</evidence>
<dbReference type="InterPro" id="IPR036852">
    <property type="entry name" value="Peptidase_S8/S53_dom_sf"/>
</dbReference>
<comment type="caution">
    <text evidence="10">The sequence shown here is derived from an EMBL/GenBank/DDBJ whole genome shotgun (WGS) entry which is preliminary data.</text>
</comment>
<protein>
    <recommendedName>
        <fullName evidence="6">subtilisin</fullName>
        <ecNumber evidence="6">3.4.21.62</ecNumber>
    </recommendedName>
</protein>
<dbReference type="InterPro" id="IPR050131">
    <property type="entry name" value="Peptidase_S8_subtilisin-like"/>
</dbReference>
<keyword evidence="4" id="KW-0720">Serine protease</keyword>
<dbReference type="PRINTS" id="PR00723">
    <property type="entry name" value="SUBTILISIN"/>
</dbReference>
<dbReference type="AlphaFoldDB" id="A0A6G0X8I1"/>
<dbReference type="PROSITE" id="PS51892">
    <property type="entry name" value="SUBTILASE"/>
    <property type="match status" value="1"/>
</dbReference>
<accession>A0A6G0X8I1</accession>
<keyword evidence="8" id="KW-0732">Signal</keyword>
<evidence type="ECO:0000256" key="3">
    <source>
        <dbReference type="ARBA" id="ARBA00022801"/>
    </source>
</evidence>
<dbReference type="Proteomes" id="UP000481153">
    <property type="component" value="Unassembled WGS sequence"/>
</dbReference>
<dbReference type="SUPFAM" id="SSF52743">
    <property type="entry name" value="Subtilisin-like"/>
    <property type="match status" value="1"/>
</dbReference>
<organism evidence="10 11">
    <name type="scientific">Aphanomyces euteiches</name>
    <dbReference type="NCBI Taxonomy" id="100861"/>
    <lineage>
        <taxon>Eukaryota</taxon>
        <taxon>Sar</taxon>
        <taxon>Stramenopiles</taxon>
        <taxon>Oomycota</taxon>
        <taxon>Saprolegniomycetes</taxon>
        <taxon>Saprolegniales</taxon>
        <taxon>Verrucalvaceae</taxon>
        <taxon>Aphanomyces</taxon>
    </lineage>
</organism>
<evidence type="ECO:0000256" key="7">
    <source>
        <dbReference type="PROSITE-ProRule" id="PRU01240"/>
    </source>
</evidence>
<evidence type="ECO:0000256" key="5">
    <source>
        <dbReference type="ARBA" id="ARBA00023529"/>
    </source>
</evidence>
<feature type="chain" id="PRO_5026128368" description="subtilisin" evidence="8">
    <location>
        <begin position="16"/>
        <end position="465"/>
    </location>
</feature>
<evidence type="ECO:0000313" key="11">
    <source>
        <dbReference type="Proteomes" id="UP000481153"/>
    </source>
</evidence>
<proteinExistence type="inferred from homology"/>
<evidence type="ECO:0000256" key="6">
    <source>
        <dbReference type="ARBA" id="ARBA00023619"/>
    </source>
</evidence>
<dbReference type="InterPro" id="IPR023828">
    <property type="entry name" value="Peptidase_S8_Ser-AS"/>
</dbReference>
<keyword evidence="11" id="KW-1185">Reference proteome</keyword>
<dbReference type="Pfam" id="PF00082">
    <property type="entry name" value="Peptidase_S8"/>
    <property type="match status" value="1"/>
</dbReference>
<evidence type="ECO:0000256" key="4">
    <source>
        <dbReference type="ARBA" id="ARBA00022825"/>
    </source>
</evidence>
<dbReference type="GO" id="GO:0004252">
    <property type="term" value="F:serine-type endopeptidase activity"/>
    <property type="evidence" value="ECO:0007669"/>
    <property type="project" value="UniProtKB-EC"/>
</dbReference>
<dbReference type="PANTHER" id="PTHR43806:SF67">
    <property type="entry name" value="EGF-LIKE DOMAIN-CONTAINING PROTEIN"/>
    <property type="match status" value="1"/>
</dbReference>
<dbReference type="PROSITE" id="PS00138">
    <property type="entry name" value="SUBTILASE_SER"/>
    <property type="match status" value="1"/>
</dbReference>
<dbReference type="Gene3D" id="3.40.50.200">
    <property type="entry name" value="Peptidase S8/S53 domain"/>
    <property type="match status" value="1"/>
</dbReference>
<feature type="signal peptide" evidence="8">
    <location>
        <begin position="1"/>
        <end position="15"/>
    </location>
</feature>
<dbReference type="InterPro" id="IPR000209">
    <property type="entry name" value="Peptidase_S8/S53_dom"/>
</dbReference>
<keyword evidence="3" id="KW-0378">Hydrolase</keyword>
<dbReference type="VEuPathDB" id="FungiDB:AeMF1_006806"/>
<comment type="similarity">
    <text evidence="1 7">Belongs to the peptidase S8 family.</text>
</comment>
<dbReference type="InterPro" id="IPR015500">
    <property type="entry name" value="Peptidase_S8_subtilisin-rel"/>
</dbReference>
<reference evidence="10 11" key="1">
    <citation type="submission" date="2019-07" db="EMBL/GenBank/DDBJ databases">
        <title>Genomics analysis of Aphanomyces spp. identifies a new class of oomycete effector associated with host adaptation.</title>
        <authorList>
            <person name="Gaulin E."/>
        </authorList>
    </citation>
    <scope>NUCLEOTIDE SEQUENCE [LARGE SCALE GENOMIC DNA]</scope>
    <source>
        <strain evidence="10 11">ATCC 201684</strain>
    </source>
</reference>
<dbReference type="EMBL" id="VJMJ01000089">
    <property type="protein sequence ID" value="KAF0736243.1"/>
    <property type="molecule type" value="Genomic_DNA"/>
</dbReference>
<comment type="caution">
    <text evidence="7">Lacks conserved residue(s) required for the propagation of feature annotation.</text>
</comment>
<keyword evidence="2" id="KW-0645">Protease</keyword>
<dbReference type="GO" id="GO:0006508">
    <property type="term" value="P:proteolysis"/>
    <property type="evidence" value="ECO:0007669"/>
    <property type="project" value="UniProtKB-KW"/>
</dbReference>
<evidence type="ECO:0000256" key="1">
    <source>
        <dbReference type="ARBA" id="ARBA00011073"/>
    </source>
</evidence>
<evidence type="ECO:0000256" key="2">
    <source>
        <dbReference type="ARBA" id="ARBA00022670"/>
    </source>
</evidence>
<comment type="catalytic activity">
    <reaction evidence="5">
        <text>Hydrolysis of proteins with broad specificity for peptide bonds, and a preference for a large uncharged residue in P1. Hydrolyzes peptide amides.</text>
        <dbReference type="EC" id="3.4.21.62"/>
    </reaction>
</comment>
<feature type="domain" description="Peptidase S8/S53" evidence="9">
    <location>
        <begin position="171"/>
        <end position="429"/>
    </location>
</feature>
<dbReference type="PANTHER" id="PTHR43806">
    <property type="entry name" value="PEPTIDASE S8"/>
    <property type="match status" value="1"/>
</dbReference>
<gene>
    <name evidence="10" type="ORF">Ae201684_007265</name>
</gene>